<dbReference type="Proteomes" id="UP000053820">
    <property type="component" value="Unassembled WGS sequence"/>
</dbReference>
<sequence>MCQEDESEEDEKPANTRGVAPAETVYLSTEWPYSIWQQGRVGIGQRRIPATLGITPEVITRLTGGVDTHLTEGMVTNGDRGYGGGQPPDGGDPDPFRGNGNDSNPEDWGRGDRGNSQPPYHTPDPEGFRERTVSWYRDLIREWLDVDPNDYPDVCTKGVSMPEPYDGHDNIKKFEAWLQGLL</sequence>
<accession>A0A0C9VV17</accession>
<proteinExistence type="predicted"/>
<dbReference type="EMBL" id="KN839858">
    <property type="protein sequence ID" value="KIJ61930.1"/>
    <property type="molecule type" value="Genomic_DNA"/>
</dbReference>
<name>A0A0C9VV17_9AGAM</name>
<dbReference type="HOGENOM" id="CLU_1482174_0_0_1"/>
<gene>
    <name evidence="2" type="ORF">HYDPIDRAFT_169335</name>
</gene>
<dbReference type="AlphaFoldDB" id="A0A0C9VV17"/>
<evidence type="ECO:0000313" key="2">
    <source>
        <dbReference type="EMBL" id="KIJ61930.1"/>
    </source>
</evidence>
<evidence type="ECO:0000313" key="3">
    <source>
        <dbReference type="Proteomes" id="UP000053820"/>
    </source>
</evidence>
<feature type="compositionally biased region" description="Acidic residues" evidence="1">
    <location>
        <begin position="1"/>
        <end position="11"/>
    </location>
</feature>
<evidence type="ECO:0000256" key="1">
    <source>
        <dbReference type="SAM" id="MobiDB-lite"/>
    </source>
</evidence>
<protein>
    <submittedName>
        <fullName evidence="2">Uncharacterized protein</fullName>
    </submittedName>
</protein>
<organism evidence="2 3">
    <name type="scientific">Hydnomerulius pinastri MD-312</name>
    <dbReference type="NCBI Taxonomy" id="994086"/>
    <lineage>
        <taxon>Eukaryota</taxon>
        <taxon>Fungi</taxon>
        <taxon>Dikarya</taxon>
        <taxon>Basidiomycota</taxon>
        <taxon>Agaricomycotina</taxon>
        <taxon>Agaricomycetes</taxon>
        <taxon>Agaricomycetidae</taxon>
        <taxon>Boletales</taxon>
        <taxon>Boletales incertae sedis</taxon>
        <taxon>Leucogyrophana</taxon>
    </lineage>
</organism>
<keyword evidence="3" id="KW-1185">Reference proteome</keyword>
<feature type="region of interest" description="Disordered" evidence="1">
    <location>
        <begin position="69"/>
        <end position="128"/>
    </location>
</feature>
<feature type="region of interest" description="Disordered" evidence="1">
    <location>
        <begin position="1"/>
        <end position="22"/>
    </location>
</feature>
<reference evidence="2 3" key="1">
    <citation type="submission" date="2014-04" db="EMBL/GenBank/DDBJ databases">
        <title>Evolutionary Origins and Diversification of the Mycorrhizal Mutualists.</title>
        <authorList>
            <consortium name="DOE Joint Genome Institute"/>
            <consortium name="Mycorrhizal Genomics Consortium"/>
            <person name="Kohler A."/>
            <person name="Kuo A."/>
            <person name="Nagy L.G."/>
            <person name="Floudas D."/>
            <person name="Copeland A."/>
            <person name="Barry K.W."/>
            <person name="Cichocki N."/>
            <person name="Veneault-Fourrey C."/>
            <person name="LaButti K."/>
            <person name="Lindquist E.A."/>
            <person name="Lipzen A."/>
            <person name="Lundell T."/>
            <person name="Morin E."/>
            <person name="Murat C."/>
            <person name="Riley R."/>
            <person name="Ohm R."/>
            <person name="Sun H."/>
            <person name="Tunlid A."/>
            <person name="Henrissat B."/>
            <person name="Grigoriev I.V."/>
            <person name="Hibbett D.S."/>
            <person name="Martin F."/>
        </authorList>
    </citation>
    <scope>NUCLEOTIDE SEQUENCE [LARGE SCALE GENOMIC DNA]</scope>
    <source>
        <strain evidence="2 3">MD-312</strain>
    </source>
</reference>